<dbReference type="NCBIfam" id="TIGR03544">
    <property type="entry name" value="DivI1A_domain"/>
    <property type="match status" value="1"/>
</dbReference>
<name>A0A858U6I1_9MOLU</name>
<keyword evidence="7" id="KW-1185">Reference proteome</keyword>
<sequence>MPKYINIDKIVKKKFSGCLNGYDPEEVDEFIDELIEDIKEYQETIKRLENDK</sequence>
<evidence type="ECO:0000256" key="4">
    <source>
        <dbReference type="ARBA" id="ARBA00023054"/>
    </source>
</evidence>
<comment type="subcellular location">
    <subcellularLocation>
        <location evidence="1">Cytoplasm</location>
    </subcellularLocation>
</comment>
<gene>
    <name evidence="6" type="ORF">HGG69_01915</name>
</gene>
<evidence type="ECO:0000313" key="6">
    <source>
        <dbReference type="EMBL" id="QJG67067.1"/>
    </source>
</evidence>
<dbReference type="GO" id="GO:0051301">
    <property type="term" value="P:cell division"/>
    <property type="evidence" value="ECO:0007669"/>
    <property type="project" value="UniProtKB-KW"/>
</dbReference>
<dbReference type="Proteomes" id="UP000501060">
    <property type="component" value="Chromosome"/>
</dbReference>
<keyword evidence="3" id="KW-0132">Cell division</keyword>
<dbReference type="AlphaFoldDB" id="A0A858U6I1"/>
<dbReference type="KEGG" id="mphe:HGG69_01915"/>
<dbReference type="Pfam" id="PF05103">
    <property type="entry name" value="DivIVA"/>
    <property type="match status" value="1"/>
</dbReference>
<dbReference type="Gene3D" id="6.10.250.660">
    <property type="match status" value="1"/>
</dbReference>
<evidence type="ECO:0000313" key="7">
    <source>
        <dbReference type="Proteomes" id="UP000501060"/>
    </source>
</evidence>
<reference evidence="6 7" key="1">
    <citation type="submission" date="2020-04" db="EMBL/GenBank/DDBJ databases">
        <title>Novel Mycoplasma species detected in Phocoena phocoena (harbor porpoise) from the USA.</title>
        <authorList>
            <person name="Volokhov D.V."/>
        </authorList>
    </citation>
    <scope>NUCLEOTIDE SEQUENCE [LARGE SCALE GENOMIC DNA]</scope>
    <source>
        <strain evidence="6 7">Phocoena C-264-GEN</strain>
    </source>
</reference>
<proteinExistence type="predicted"/>
<keyword evidence="4" id="KW-0175">Coiled coil</keyword>
<dbReference type="InterPro" id="IPR007793">
    <property type="entry name" value="DivIVA_fam"/>
</dbReference>
<evidence type="ECO:0000256" key="3">
    <source>
        <dbReference type="ARBA" id="ARBA00022618"/>
    </source>
</evidence>
<keyword evidence="5" id="KW-0131">Cell cycle</keyword>
<accession>A0A858U6I1</accession>
<organism evidence="6 7">
    <name type="scientific">Mycoplasma phocoenae</name>
    <dbReference type="NCBI Taxonomy" id="754517"/>
    <lineage>
        <taxon>Bacteria</taxon>
        <taxon>Bacillati</taxon>
        <taxon>Mycoplasmatota</taxon>
        <taxon>Mollicutes</taxon>
        <taxon>Mycoplasmataceae</taxon>
        <taxon>Mycoplasma</taxon>
    </lineage>
</organism>
<evidence type="ECO:0000256" key="5">
    <source>
        <dbReference type="ARBA" id="ARBA00023306"/>
    </source>
</evidence>
<evidence type="ECO:0000256" key="1">
    <source>
        <dbReference type="ARBA" id="ARBA00004496"/>
    </source>
</evidence>
<dbReference type="EMBL" id="CP051481">
    <property type="protein sequence ID" value="QJG67067.1"/>
    <property type="molecule type" value="Genomic_DNA"/>
</dbReference>
<dbReference type="InterPro" id="IPR019933">
    <property type="entry name" value="DivIVA_domain"/>
</dbReference>
<evidence type="ECO:0000256" key="2">
    <source>
        <dbReference type="ARBA" id="ARBA00022490"/>
    </source>
</evidence>
<protein>
    <submittedName>
        <fullName evidence="6">DivIVA domain-containing protein</fullName>
    </submittedName>
</protein>
<dbReference type="GO" id="GO:0005737">
    <property type="term" value="C:cytoplasm"/>
    <property type="evidence" value="ECO:0007669"/>
    <property type="project" value="UniProtKB-SubCell"/>
</dbReference>
<keyword evidence="2" id="KW-0963">Cytoplasm</keyword>
<dbReference type="RefSeq" id="WP_169605118.1">
    <property type="nucleotide sequence ID" value="NZ_CP051481.1"/>
</dbReference>